<proteinExistence type="predicted"/>
<name>A0A8X6I494_TRICU</name>
<dbReference type="AlphaFoldDB" id="A0A8X6I494"/>
<reference evidence="2" key="1">
    <citation type="submission" date="2020-07" db="EMBL/GenBank/DDBJ databases">
        <title>Multicomponent nature underlies the extraordinary mechanical properties of spider dragline silk.</title>
        <authorList>
            <person name="Kono N."/>
            <person name="Nakamura H."/>
            <person name="Mori M."/>
            <person name="Yoshida Y."/>
            <person name="Ohtoshi R."/>
            <person name="Malay A.D."/>
            <person name="Moran D.A.P."/>
            <person name="Tomita M."/>
            <person name="Numata K."/>
            <person name="Arakawa K."/>
        </authorList>
    </citation>
    <scope>NUCLEOTIDE SEQUENCE</scope>
</reference>
<protein>
    <submittedName>
        <fullName evidence="2">Uncharacterized protein</fullName>
    </submittedName>
</protein>
<evidence type="ECO:0000313" key="3">
    <source>
        <dbReference type="Proteomes" id="UP000887116"/>
    </source>
</evidence>
<dbReference type="Proteomes" id="UP000887116">
    <property type="component" value="Unassembled WGS sequence"/>
</dbReference>
<keyword evidence="1" id="KW-0732">Signal</keyword>
<comment type="caution">
    <text evidence="2">The sequence shown here is derived from an EMBL/GenBank/DDBJ whole genome shotgun (WGS) entry which is preliminary data.</text>
</comment>
<sequence length="101" mass="11672">MINLRNFQGIFCLLYIFLLVLEEAKCGSKRDLFDCTTVHLCECGLIEEYNKCWNLSPAEAKERAQDIYAEFFPGENTLDQDLNSFKFELCSNTNVETVSKK</sequence>
<feature type="chain" id="PRO_5036499374" evidence="1">
    <location>
        <begin position="27"/>
        <end position="101"/>
    </location>
</feature>
<dbReference type="EMBL" id="BMAO01033141">
    <property type="protein sequence ID" value="GFQ87287.1"/>
    <property type="molecule type" value="Genomic_DNA"/>
</dbReference>
<accession>A0A8X6I494</accession>
<keyword evidence="3" id="KW-1185">Reference proteome</keyword>
<gene>
    <name evidence="2" type="ORF">TNCT_518261</name>
</gene>
<evidence type="ECO:0000313" key="2">
    <source>
        <dbReference type="EMBL" id="GFQ87287.1"/>
    </source>
</evidence>
<evidence type="ECO:0000256" key="1">
    <source>
        <dbReference type="SAM" id="SignalP"/>
    </source>
</evidence>
<feature type="signal peptide" evidence="1">
    <location>
        <begin position="1"/>
        <end position="26"/>
    </location>
</feature>
<organism evidence="2 3">
    <name type="scientific">Trichonephila clavata</name>
    <name type="common">Joro spider</name>
    <name type="synonym">Nephila clavata</name>
    <dbReference type="NCBI Taxonomy" id="2740835"/>
    <lineage>
        <taxon>Eukaryota</taxon>
        <taxon>Metazoa</taxon>
        <taxon>Ecdysozoa</taxon>
        <taxon>Arthropoda</taxon>
        <taxon>Chelicerata</taxon>
        <taxon>Arachnida</taxon>
        <taxon>Araneae</taxon>
        <taxon>Araneomorphae</taxon>
        <taxon>Entelegynae</taxon>
        <taxon>Araneoidea</taxon>
        <taxon>Nephilidae</taxon>
        <taxon>Trichonephila</taxon>
    </lineage>
</organism>